<organism evidence="7">
    <name type="scientific">Hydrogenobacter sp</name>
    <dbReference type="NCBI Taxonomy" id="2152829"/>
    <lineage>
        <taxon>Bacteria</taxon>
        <taxon>Pseudomonadati</taxon>
        <taxon>Aquificota</taxon>
        <taxon>Aquificia</taxon>
        <taxon>Aquificales</taxon>
        <taxon>Aquificaceae</taxon>
        <taxon>Hydrogenobacter</taxon>
    </lineage>
</organism>
<dbReference type="InterPro" id="IPR000089">
    <property type="entry name" value="Biotin_lipoyl"/>
</dbReference>
<dbReference type="InterPro" id="IPR003016">
    <property type="entry name" value="2-oxoA_DH_lipoyl-BS"/>
</dbReference>
<dbReference type="InterPro" id="IPR011053">
    <property type="entry name" value="Single_hybrid_motif"/>
</dbReference>
<accession>A0A7C2VBW5</accession>
<keyword evidence="3 4" id="KW-0450">Lipoyl</keyword>
<dbReference type="PANTHER" id="PTHR23151:SF90">
    <property type="entry name" value="DIHYDROLIPOYLLYSINE-RESIDUE ACETYLTRANSFERASE COMPONENT OF PYRUVATE DEHYDROGENASE COMPLEX, MITOCHONDRIAL-RELATED"/>
    <property type="match status" value="1"/>
</dbReference>
<gene>
    <name evidence="7" type="ORF">ENO47_08045</name>
</gene>
<dbReference type="GO" id="GO:0006086">
    <property type="term" value="P:pyruvate decarboxylation to acetyl-CoA"/>
    <property type="evidence" value="ECO:0007669"/>
    <property type="project" value="InterPro"/>
</dbReference>
<name>A0A7C2VBW5_9AQUI</name>
<dbReference type="InterPro" id="IPR045257">
    <property type="entry name" value="E2/Pdx1"/>
</dbReference>
<dbReference type="GO" id="GO:0016746">
    <property type="term" value="F:acyltransferase activity"/>
    <property type="evidence" value="ECO:0007669"/>
    <property type="project" value="UniProtKB-KW"/>
</dbReference>
<feature type="coiled-coil region" evidence="5">
    <location>
        <begin position="299"/>
        <end position="326"/>
    </location>
</feature>
<dbReference type="GO" id="GO:0045254">
    <property type="term" value="C:pyruvate dehydrogenase complex"/>
    <property type="evidence" value="ECO:0007669"/>
    <property type="project" value="InterPro"/>
</dbReference>
<comment type="caution">
    <text evidence="7">The sequence shown here is derived from an EMBL/GenBank/DDBJ whole genome shotgun (WGS) entry which is preliminary data.</text>
</comment>
<proteinExistence type="inferred from homology"/>
<feature type="domain" description="Lipoyl-binding" evidence="6">
    <location>
        <begin position="2"/>
        <end position="77"/>
    </location>
</feature>
<dbReference type="EMBL" id="DSFP01000067">
    <property type="protein sequence ID" value="HEW46597.1"/>
    <property type="molecule type" value="Genomic_DNA"/>
</dbReference>
<keyword evidence="5" id="KW-0175">Coiled coil</keyword>
<reference evidence="7" key="1">
    <citation type="journal article" date="2020" name="mSystems">
        <title>Genome- and Community-Level Interaction Insights into Carbon Utilization and Element Cycling Functions of Hydrothermarchaeota in Hydrothermal Sediment.</title>
        <authorList>
            <person name="Zhou Z."/>
            <person name="Liu Y."/>
            <person name="Xu W."/>
            <person name="Pan J."/>
            <person name="Luo Z.H."/>
            <person name="Li M."/>
        </authorList>
    </citation>
    <scope>NUCLEOTIDE SEQUENCE [LARGE SCALE GENOMIC DNA]</scope>
    <source>
        <strain evidence="7">SpSt-132</strain>
    </source>
</reference>
<comment type="cofactor">
    <cofactor evidence="1 4">
        <name>(R)-lipoate</name>
        <dbReference type="ChEBI" id="CHEBI:83088"/>
    </cofactor>
</comment>
<dbReference type="PROSITE" id="PS00189">
    <property type="entry name" value="LIPOYL"/>
    <property type="match status" value="1"/>
</dbReference>
<evidence type="ECO:0000256" key="4">
    <source>
        <dbReference type="RuleBase" id="RU003423"/>
    </source>
</evidence>
<dbReference type="Pfam" id="PF00198">
    <property type="entry name" value="2-oxoacid_dh"/>
    <property type="match status" value="1"/>
</dbReference>
<dbReference type="Pfam" id="PF02817">
    <property type="entry name" value="E3_binding"/>
    <property type="match status" value="1"/>
</dbReference>
<dbReference type="InterPro" id="IPR001078">
    <property type="entry name" value="2-oxoacid_DH_actylTfrase"/>
</dbReference>
<evidence type="ECO:0000256" key="2">
    <source>
        <dbReference type="ARBA" id="ARBA00007317"/>
    </source>
</evidence>
<dbReference type="InterPro" id="IPR004167">
    <property type="entry name" value="PSBD"/>
</dbReference>
<dbReference type="SUPFAM" id="SSF51230">
    <property type="entry name" value="Single hybrid motif"/>
    <property type="match status" value="1"/>
</dbReference>
<evidence type="ECO:0000256" key="1">
    <source>
        <dbReference type="ARBA" id="ARBA00001938"/>
    </source>
</evidence>
<dbReference type="Pfam" id="PF00364">
    <property type="entry name" value="Biotin_lipoyl"/>
    <property type="match status" value="1"/>
</dbReference>
<dbReference type="PANTHER" id="PTHR23151">
    <property type="entry name" value="DIHYDROLIPOAMIDE ACETYL/SUCCINYL-TRANSFERASE-RELATED"/>
    <property type="match status" value="1"/>
</dbReference>
<evidence type="ECO:0000256" key="3">
    <source>
        <dbReference type="ARBA" id="ARBA00022823"/>
    </source>
</evidence>
<evidence type="ECO:0000313" key="7">
    <source>
        <dbReference type="EMBL" id="HEW46597.1"/>
    </source>
</evidence>
<dbReference type="EC" id="2.3.1.-" evidence="4"/>
<dbReference type="Gene3D" id="3.30.559.10">
    <property type="entry name" value="Chloramphenicol acetyltransferase-like domain"/>
    <property type="match status" value="1"/>
</dbReference>
<evidence type="ECO:0000259" key="6">
    <source>
        <dbReference type="PROSITE" id="PS50968"/>
    </source>
</evidence>
<dbReference type="AlphaFoldDB" id="A0A7C2VBW5"/>
<evidence type="ECO:0000256" key="5">
    <source>
        <dbReference type="SAM" id="Coils"/>
    </source>
</evidence>
<dbReference type="SUPFAM" id="SSF52777">
    <property type="entry name" value="CoA-dependent acyltransferases"/>
    <property type="match status" value="1"/>
</dbReference>
<dbReference type="InterPro" id="IPR023213">
    <property type="entry name" value="CAT-like_dom_sf"/>
</dbReference>
<dbReference type="Gene3D" id="2.40.50.100">
    <property type="match status" value="1"/>
</dbReference>
<dbReference type="PROSITE" id="PS50968">
    <property type="entry name" value="BIOTINYL_LIPOYL"/>
    <property type="match status" value="1"/>
</dbReference>
<protein>
    <recommendedName>
        <fullName evidence="4">Dihydrolipoamide acetyltransferase component of pyruvate dehydrogenase complex</fullName>
        <ecNumber evidence="4">2.3.1.-</ecNumber>
    </recommendedName>
</protein>
<comment type="similarity">
    <text evidence="2 4">Belongs to the 2-oxoacid dehydrogenase family.</text>
</comment>
<dbReference type="CDD" id="cd06849">
    <property type="entry name" value="lipoyl_domain"/>
    <property type="match status" value="1"/>
</dbReference>
<sequence>MDYEVLMPQFSDTMERGKVVRWLKKEGDFVEKGEVIAEIEAEKAVMELQSFKRGVLKRILVKEGEEVPVGKPIAIMELGEKVKETPKVEEVKKEEEKKPQELPKVKVEAQEKVELPPGFASPYARLLAKEKGIDLQELQKEERLASPAHAKDIEEFLKERHFTPKALELLKEYDLSVEELLKDLPDRKIDEDLLLAYVEEKNIPKKVPISFAQKSLISNLSKSFVVPHYHIYEVFDLSLIPWDKEITLTHWLIKIVGDAMQYFERLRAVYKEDHYLIYPSSNVGVAIAVGDELYAPVVKDVQRKSLREIAQEVRELRKKAEEGRLSLEDISGATLTISNLGMFGIRAFDAVIPYGQVCIMAVGMQDQEGKAHITFTFDHRVVNGFHAALFVKHLKEKVLDKNYIKMLRR</sequence>
<keyword evidence="4" id="KW-0012">Acyltransferase</keyword>
<keyword evidence="4" id="KW-0808">Transferase</keyword>